<dbReference type="GeneID" id="109721179"/>
<organism evidence="3 4">
    <name type="scientific">Ananas comosus</name>
    <name type="common">Pineapple</name>
    <name type="synonym">Ananas ananas</name>
    <dbReference type="NCBI Taxonomy" id="4615"/>
    <lineage>
        <taxon>Eukaryota</taxon>
        <taxon>Viridiplantae</taxon>
        <taxon>Streptophyta</taxon>
        <taxon>Embryophyta</taxon>
        <taxon>Tracheophyta</taxon>
        <taxon>Spermatophyta</taxon>
        <taxon>Magnoliopsida</taxon>
        <taxon>Liliopsida</taxon>
        <taxon>Poales</taxon>
        <taxon>Bromeliaceae</taxon>
        <taxon>Bromelioideae</taxon>
        <taxon>Ananas</taxon>
    </lineage>
</organism>
<evidence type="ECO:0000259" key="2">
    <source>
        <dbReference type="Pfam" id="PF00462"/>
    </source>
</evidence>
<dbReference type="OrthoDB" id="423313at2759"/>
<dbReference type="AlphaFoldDB" id="A0A6P5GE74"/>
<dbReference type="RefSeq" id="XP_020104218.1">
    <property type="nucleotide sequence ID" value="XM_020248629.1"/>
</dbReference>
<protein>
    <submittedName>
        <fullName evidence="4">Uncharacterized protein At3g28850-like</fullName>
    </submittedName>
</protein>
<dbReference type="Gramene" id="Aco004132.1.mrna1">
    <property type="protein sequence ID" value="Aco004132.1.mrna1.cds1"/>
    <property type="gene ID" value="Aco004132.1.path1"/>
</dbReference>
<sequence length="369" mass="40190">MGCAGSKESRRRDLRRRLSPLRRSLSGETHVVALTSSTLGSLKLDASVEGTGGEESAGERNAAGLVKAKAWTVRTPTETPPNEPESIDAWELMAGLEDTTTPLRRSPPSAAPELERHSFSFPATTTRAAEPRPSSELSNGSAFAIEFDAQVLSTFRRALEELSPQHPSLLLRSPPNHDQTIRSNSGTNTAQFTRSAPTAKAVLYFTSLRGVRKTFEDCCSVRTILKDYGVRVDERDVSMHGGFKEELRRTLGGCHLPSLFARGRYVGGAEEVKQMHESGELGAVLEGCERAAAAAEEEEEWESNRGGPCEGCGDVRFVLCGRCSGSCKVYAEDEEEEEEEGEEEEAINGGFRRCPECNENGIVRCPVCC</sequence>
<dbReference type="Proteomes" id="UP000515123">
    <property type="component" value="Linkage group 15"/>
</dbReference>
<feature type="region of interest" description="Disordered" evidence="1">
    <location>
        <begin position="1"/>
        <end position="26"/>
    </location>
</feature>
<feature type="compositionally biased region" description="Polar residues" evidence="1">
    <location>
        <begin position="176"/>
        <end position="192"/>
    </location>
</feature>
<dbReference type="CDD" id="cd03031">
    <property type="entry name" value="GRX_GRX_like"/>
    <property type="match status" value="1"/>
</dbReference>
<reference evidence="4" key="2">
    <citation type="submission" date="2025-08" db="UniProtKB">
        <authorList>
            <consortium name="RefSeq"/>
        </authorList>
    </citation>
    <scope>IDENTIFICATION</scope>
    <source>
        <tissue evidence="4">Leaf</tissue>
    </source>
</reference>
<dbReference type="Pfam" id="PF23733">
    <property type="entry name" value="GRXCR1-2_C"/>
    <property type="match status" value="1"/>
</dbReference>
<gene>
    <name evidence="4" type="primary">LOC109721179</name>
</gene>
<dbReference type="InterPro" id="IPR036249">
    <property type="entry name" value="Thioredoxin-like_sf"/>
</dbReference>
<evidence type="ECO:0000313" key="4">
    <source>
        <dbReference type="RefSeq" id="XP_020104218.1"/>
    </source>
</evidence>
<dbReference type="Gene3D" id="3.40.30.10">
    <property type="entry name" value="Glutaredoxin"/>
    <property type="match status" value="1"/>
</dbReference>
<feature type="domain" description="Glutaredoxin" evidence="2">
    <location>
        <begin position="202"/>
        <end position="266"/>
    </location>
</feature>
<dbReference type="InterPro" id="IPR002109">
    <property type="entry name" value="Glutaredoxin"/>
</dbReference>
<dbReference type="PANTHER" id="PTHR45669">
    <property type="entry name" value="GLUTAREDOXIN DOMAIN-CONTAINING CYSTEINE-RICH PROTEIN CG12206-RELATED"/>
    <property type="match status" value="1"/>
</dbReference>
<name>A0A6P5GE74_ANACO</name>
<evidence type="ECO:0000313" key="3">
    <source>
        <dbReference type="Proteomes" id="UP000515123"/>
    </source>
</evidence>
<evidence type="ECO:0000256" key="1">
    <source>
        <dbReference type="SAM" id="MobiDB-lite"/>
    </source>
</evidence>
<proteinExistence type="predicted"/>
<accession>A0A6P5GE74</accession>
<feature type="region of interest" description="Disordered" evidence="1">
    <location>
        <begin position="167"/>
        <end position="192"/>
    </location>
</feature>
<keyword evidence="3" id="KW-1185">Reference proteome</keyword>
<reference evidence="3" key="1">
    <citation type="journal article" date="2015" name="Nat. Genet.">
        <title>The pineapple genome and the evolution of CAM photosynthesis.</title>
        <authorList>
            <person name="Ming R."/>
            <person name="VanBuren R."/>
            <person name="Wai C.M."/>
            <person name="Tang H."/>
            <person name="Schatz M.C."/>
            <person name="Bowers J.E."/>
            <person name="Lyons E."/>
            <person name="Wang M.L."/>
            <person name="Chen J."/>
            <person name="Biggers E."/>
            <person name="Zhang J."/>
            <person name="Huang L."/>
            <person name="Zhang L."/>
            <person name="Miao W."/>
            <person name="Zhang J."/>
            <person name="Ye Z."/>
            <person name="Miao C."/>
            <person name="Lin Z."/>
            <person name="Wang H."/>
            <person name="Zhou H."/>
            <person name="Yim W.C."/>
            <person name="Priest H.D."/>
            <person name="Zheng C."/>
            <person name="Woodhouse M."/>
            <person name="Edger P.P."/>
            <person name="Guyot R."/>
            <person name="Guo H.B."/>
            <person name="Guo H."/>
            <person name="Zheng G."/>
            <person name="Singh R."/>
            <person name="Sharma A."/>
            <person name="Min X."/>
            <person name="Zheng Y."/>
            <person name="Lee H."/>
            <person name="Gurtowski J."/>
            <person name="Sedlazeck F.J."/>
            <person name="Harkess A."/>
            <person name="McKain M.R."/>
            <person name="Liao Z."/>
            <person name="Fang J."/>
            <person name="Liu J."/>
            <person name="Zhang X."/>
            <person name="Zhang Q."/>
            <person name="Hu W."/>
            <person name="Qin Y."/>
            <person name="Wang K."/>
            <person name="Chen L.Y."/>
            <person name="Shirley N."/>
            <person name="Lin Y.R."/>
            <person name="Liu L.Y."/>
            <person name="Hernandez A.G."/>
            <person name="Wright C.L."/>
            <person name="Bulone V."/>
            <person name="Tuskan G.A."/>
            <person name="Heath K."/>
            <person name="Zee F."/>
            <person name="Moore P.H."/>
            <person name="Sunkar R."/>
            <person name="Leebens-Mack J.H."/>
            <person name="Mockler T."/>
            <person name="Bennetzen J.L."/>
            <person name="Freeling M."/>
            <person name="Sankoff D."/>
            <person name="Paterson A.H."/>
            <person name="Zhu X."/>
            <person name="Yang X."/>
            <person name="Smith J.A."/>
            <person name="Cushman J.C."/>
            <person name="Paull R.E."/>
            <person name="Yu Q."/>
        </authorList>
    </citation>
    <scope>NUCLEOTIDE SEQUENCE [LARGE SCALE GENOMIC DNA]</scope>
    <source>
        <strain evidence="3">cv. F153</strain>
    </source>
</reference>
<dbReference type="Pfam" id="PF00462">
    <property type="entry name" value="Glutaredoxin"/>
    <property type="match status" value="1"/>
</dbReference>
<dbReference type="SUPFAM" id="SSF52833">
    <property type="entry name" value="Thioredoxin-like"/>
    <property type="match status" value="1"/>
</dbReference>
<dbReference type="PROSITE" id="PS51354">
    <property type="entry name" value="GLUTAREDOXIN_2"/>
    <property type="match status" value="1"/>
</dbReference>
<dbReference type="PANTHER" id="PTHR45669:SF30">
    <property type="entry name" value="OS04G0641300 PROTEIN"/>
    <property type="match status" value="1"/>
</dbReference>
<feature type="region of interest" description="Disordered" evidence="1">
    <location>
        <begin position="99"/>
        <end position="137"/>
    </location>
</feature>